<accession>A0A914WLS6</accession>
<evidence type="ECO:0000256" key="1">
    <source>
        <dbReference type="SAM" id="MobiDB-lite"/>
    </source>
</evidence>
<feature type="compositionally biased region" description="Low complexity" evidence="1">
    <location>
        <begin position="30"/>
        <end position="39"/>
    </location>
</feature>
<feature type="region of interest" description="Disordered" evidence="1">
    <location>
        <begin position="1"/>
        <end position="103"/>
    </location>
</feature>
<proteinExistence type="predicted"/>
<evidence type="ECO:0000313" key="3">
    <source>
        <dbReference type="WBParaSite" id="PSAMB.scaffold4230size15262.g23846.t1"/>
    </source>
</evidence>
<protein>
    <submittedName>
        <fullName evidence="3">Uncharacterized protein</fullName>
    </submittedName>
</protein>
<name>A0A914WLS6_9BILA</name>
<dbReference type="AlphaFoldDB" id="A0A914WLS6"/>
<dbReference type="WBParaSite" id="PSAMB.scaffold4230size15262.g23846.t1">
    <property type="protein sequence ID" value="PSAMB.scaffold4230size15262.g23846.t1"/>
    <property type="gene ID" value="PSAMB.scaffold4230size15262.g23846"/>
</dbReference>
<dbReference type="Proteomes" id="UP000887566">
    <property type="component" value="Unplaced"/>
</dbReference>
<reference evidence="3" key="1">
    <citation type="submission" date="2022-11" db="UniProtKB">
        <authorList>
            <consortium name="WormBaseParasite"/>
        </authorList>
    </citation>
    <scope>IDENTIFICATION</scope>
</reference>
<evidence type="ECO:0000313" key="2">
    <source>
        <dbReference type="Proteomes" id="UP000887566"/>
    </source>
</evidence>
<organism evidence="2 3">
    <name type="scientific">Plectus sambesii</name>
    <dbReference type="NCBI Taxonomy" id="2011161"/>
    <lineage>
        <taxon>Eukaryota</taxon>
        <taxon>Metazoa</taxon>
        <taxon>Ecdysozoa</taxon>
        <taxon>Nematoda</taxon>
        <taxon>Chromadorea</taxon>
        <taxon>Plectida</taxon>
        <taxon>Plectina</taxon>
        <taxon>Plectoidea</taxon>
        <taxon>Plectidae</taxon>
        <taxon>Plectus</taxon>
    </lineage>
</organism>
<keyword evidence="2" id="KW-1185">Reference proteome</keyword>
<sequence length="103" mass="11004">MALRRGALSNQASADGEDSETKKRTGGVPARRNAAAVRASDLSARSSFDAPLQLTVHKRPPPPPRAEICFAQYNAAPSAEAGGRRPRRLQQQQPPDEASQTAD</sequence>